<dbReference type="RefSeq" id="WP_128216637.1">
    <property type="nucleotide sequence ID" value="NZ_RBZY01000006.1"/>
</dbReference>
<keyword evidence="2 5" id="KW-0808">Transferase</keyword>
<dbReference type="CDD" id="cd03809">
    <property type="entry name" value="GT4_MtfB-like"/>
    <property type="match status" value="1"/>
</dbReference>
<gene>
    <name evidence="5" type="ORF">D8Y23_02740</name>
</gene>
<accession>A0A3S3LP76</accession>
<comment type="caution">
    <text evidence="5">The sequence shown here is derived from an EMBL/GenBank/DDBJ whole genome shotgun (WGS) entry which is preliminary data.</text>
</comment>
<dbReference type="SUPFAM" id="SSF53756">
    <property type="entry name" value="UDP-Glycosyltransferase/glycogen phosphorylase"/>
    <property type="match status" value="1"/>
</dbReference>
<dbReference type="Pfam" id="PF13439">
    <property type="entry name" value="Glyco_transf_4"/>
    <property type="match status" value="1"/>
</dbReference>
<sequence>MRLAINGRFLLTSYGGVRRCAVEISQHLAQMRSDLVLLIPPAAIDQVPPGVPFEVIGRSGGPIWEQIELPLWLRRHGSPLLLNPANIAPMTYRRQVSIQHDIAPALRPHDFTLLFRIQWHLVVRLGMLRRGQRLVTSSRASREEIAAQFRVDPGTIEVIHLGADTLPAADRPTSEGERTTYVTFGRHGAAKNARAALDALALLPADERIDLEFVGKLDPELEPYARARGIDPDRIRWLGPVSDEELADAFTRAAAFVWPSLHEGFGLPPLEAQRLGTPVLASDIPINREILGESARYFPATDAAALAALFTDVARDPGLRSELSRRSLANGEAFTWRRTAERWNDLIDELLA</sequence>
<dbReference type="Pfam" id="PF00534">
    <property type="entry name" value="Glycos_transf_1"/>
    <property type="match status" value="1"/>
</dbReference>
<feature type="domain" description="Glycosyltransferase subfamily 4-like N-terminal" evidence="4">
    <location>
        <begin position="14"/>
        <end position="165"/>
    </location>
</feature>
<evidence type="ECO:0000256" key="1">
    <source>
        <dbReference type="ARBA" id="ARBA00022676"/>
    </source>
</evidence>
<dbReference type="InterPro" id="IPR001296">
    <property type="entry name" value="Glyco_trans_1"/>
</dbReference>
<evidence type="ECO:0000313" key="6">
    <source>
        <dbReference type="Proteomes" id="UP000285970"/>
    </source>
</evidence>
<dbReference type="EMBL" id="RBZY01000006">
    <property type="protein sequence ID" value="RWR22265.1"/>
    <property type="molecule type" value="Genomic_DNA"/>
</dbReference>
<dbReference type="GO" id="GO:0016757">
    <property type="term" value="F:glycosyltransferase activity"/>
    <property type="evidence" value="ECO:0007669"/>
    <property type="project" value="UniProtKB-KW"/>
</dbReference>
<evidence type="ECO:0000256" key="2">
    <source>
        <dbReference type="ARBA" id="ARBA00022679"/>
    </source>
</evidence>
<name>A0A3S3LP76_9MICO</name>
<evidence type="ECO:0000313" key="5">
    <source>
        <dbReference type="EMBL" id="RWR22265.1"/>
    </source>
</evidence>
<evidence type="ECO:0000259" key="4">
    <source>
        <dbReference type="Pfam" id="PF13439"/>
    </source>
</evidence>
<keyword evidence="1" id="KW-0328">Glycosyltransferase</keyword>
<dbReference type="AlphaFoldDB" id="A0A3S3LP76"/>
<dbReference type="Proteomes" id="UP000285970">
    <property type="component" value="Unassembled WGS sequence"/>
</dbReference>
<evidence type="ECO:0000259" key="3">
    <source>
        <dbReference type="Pfam" id="PF00534"/>
    </source>
</evidence>
<feature type="domain" description="Glycosyl transferase family 1" evidence="3">
    <location>
        <begin position="175"/>
        <end position="326"/>
    </location>
</feature>
<organism evidence="5 6">
    <name type="scientific">Microbacterium enclense</name>
    <dbReference type="NCBI Taxonomy" id="993073"/>
    <lineage>
        <taxon>Bacteria</taxon>
        <taxon>Bacillati</taxon>
        <taxon>Actinomycetota</taxon>
        <taxon>Actinomycetes</taxon>
        <taxon>Micrococcales</taxon>
        <taxon>Microbacteriaceae</taxon>
        <taxon>Microbacterium</taxon>
    </lineage>
</organism>
<protein>
    <submittedName>
        <fullName evidence="5">Glycosyltransferase family 1 protein</fullName>
    </submittedName>
</protein>
<dbReference type="PANTHER" id="PTHR46401">
    <property type="entry name" value="GLYCOSYLTRANSFERASE WBBK-RELATED"/>
    <property type="match status" value="1"/>
</dbReference>
<dbReference type="OrthoDB" id="9801609at2"/>
<dbReference type="Gene3D" id="3.40.50.2000">
    <property type="entry name" value="Glycogen Phosphorylase B"/>
    <property type="match status" value="2"/>
</dbReference>
<reference evidence="5 6" key="1">
    <citation type="journal article" date="2018" name="Front. Microbiol.">
        <title>Novel Insights Into Bacterial Dimethylsulfoniopropionate Catabolism in the East China Sea.</title>
        <authorList>
            <person name="Liu J."/>
            <person name="Liu J."/>
            <person name="Zhang S.H."/>
            <person name="Liang J."/>
            <person name="Lin H."/>
            <person name="Song D."/>
            <person name="Yang G.P."/>
            <person name="Todd J.D."/>
            <person name="Zhang X.H."/>
        </authorList>
    </citation>
    <scope>NUCLEOTIDE SEQUENCE [LARGE SCALE GENOMIC DNA]</scope>
    <source>
        <strain evidence="5 6">ZYFD042</strain>
    </source>
</reference>
<dbReference type="PANTHER" id="PTHR46401:SF8">
    <property type="entry name" value="BLL6006 PROTEIN"/>
    <property type="match status" value="1"/>
</dbReference>
<dbReference type="InterPro" id="IPR028098">
    <property type="entry name" value="Glyco_trans_4-like_N"/>
</dbReference>
<proteinExistence type="predicted"/>